<feature type="domain" description="AAA+ ATPase" evidence="1">
    <location>
        <begin position="12"/>
        <end position="160"/>
    </location>
</feature>
<dbReference type="FunFam" id="3.40.50.300:FF:001498">
    <property type="entry name" value="ATP-dependent DNA helicase"/>
    <property type="match status" value="1"/>
</dbReference>
<dbReference type="CDD" id="cd18809">
    <property type="entry name" value="SF1_C_RecD"/>
    <property type="match status" value="1"/>
</dbReference>
<dbReference type="Gene3D" id="3.40.50.300">
    <property type="entry name" value="P-loop containing nucleotide triphosphate hydrolases"/>
    <property type="match status" value="1"/>
</dbReference>
<evidence type="ECO:0000313" key="2">
    <source>
        <dbReference type="EMBL" id="GET46272.1"/>
    </source>
</evidence>
<evidence type="ECO:0000259" key="1">
    <source>
        <dbReference type="SMART" id="SM00382"/>
    </source>
</evidence>
<keyword evidence="2" id="KW-0347">Helicase</keyword>
<dbReference type="Gene3D" id="1.10.10.1390">
    <property type="entry name" value="ATP-dependent DNA helicase RecQ"/>
    <property type="match status" value="1"/>
</dbReference>
<accession>A0A5M4BAE8</accession>
<dbReference type="SUPFAM" id="SSF52540">
    <property type="entry name" value="P-loop containing nucleoside triphosphate hydrolases"/>
    <property type="match status" value="2"/>
</dbReference>
<comment type="caution">
    <text evidence="2">The sequence shown here is derived from an EMBL/GenBank/DDBJ whole genome shotgun (WGS) entry which is preliminary data.</text>
</comment>
<keyword evidence="2" id="KW-0067">ATP-binding</keyword>
<sequence length="741" mass="86072">MEKQILTLVNQTHQNIFLTGKAGTGKTTLLHKIIEKSHKNTVVVAPTGIAALNAGGVTIHSMFQLPFASFLPSLSTPPLVSGNARFENQATLRKHFKMHKSKRQIIENMELLVIDEVSMLRADVLDAMHFMLQTVRKNKSPFGGVQVLFIGDLLQLPPVVKNDEWEVLKSYYEGMFFFQSKVISENPPLYIELEKIYRQSDPHFISILNNLRSNNLTQKDIQYLQQYVKPNFKPENDFITLTTHNAKADAINNEKMSKLTTKEFTYEAIVVGDFPENMYPIEKEIHLKEGARVMFIKNDLSGEKLFFNGKMGTITSLSENEIEVQLDGGKTINVERYEWENIRYRINEETKDIEEERLGTFTQYPLRLAWAITIHKSQGLTFEKAVLDLDKVFASGQAYVAFSRLRSLDGLVLLSCINENGIANDQNIMQYAENRASESEILNACQIGKKHFLEKCVLECFQWDNFLGQWNLHKSSYIGDVGKKNSYKNWAYEKLSQAIELTQIAEKFISQLKNIFISSYDFSFLCERFEKAYSYFTPKLKEIWFEILCIDGEISTLKKVKQFKEELSDLEDVTTKIIRNLLKTKQLIRLAQEEKDFENQNINTEQLKNIREELVLKVKQHLKDKQLFVAENIDEKDTKIPKEKISTYEITLQLWEASHSIQSVAEKRMLTETTIYRHLIKLVEQKRVNISEILSENAMRELTEVFNEEENYSLGNIFEKFNGKYTWDELRLFKTHWETST</sequence>
<dbReference type="Gene3D" id="2.30.30.940">
    <property type="match status" value="1"/>
</dbReference>
<dbReference type="PANTHER" id="PTHR47642">
    <property type="entry name" value="ATP-DEPENDENT DNA HELICASE"/>
    <property type="match status" value="1"/>
</dbReference>
<dbReference type="InterPro" id="IPR029491">
    <property type="entry name" value="Helicase_HTH"/>
</dbReference>
<reference evidence="3" key="1">
    <citation type="journal article" date="2020" name="Int. J. Syst. Evol. Microbiol.">
        <title>Capnocytophaga felis sp. nov. isolated from the feline oral cavity.</title>
        <authorList>
            <person name="Suzuki M."/>
            <person name="Umeda K."/>
            <person name="Kimura M."/>
            <person name="Imaoka K."/>
            <person name="Morikawa S."/>
            <person name="Maeda K."/>
        </authorList>
    </citation>
    <scope>NUCLEOTIDE SEQUENCE [LARGE SCALE GENOMIC DNA]</scope>
    <source>
        <strain evidence="3">KC07070</strain>
    </source>
</reference>
<dbReference type="OrthoDB" id="9763659at2"/>
<evidence type="ECO:0000313" key="3">
    <source>
        <dbReference type="Proteomes" id="UP000398217"/>
    </source>
</evidence>
<dbReference type="InterPro" id="IPR003593">
    <property type="entry name" value="AAA+_ATPase"/>
</dbReference>
<dbReference type="EMBL" id="BLBC01000009">
    <property type="protein sequence ID" value="GET46272.1"/>
    <property type="molecule type" value="Genomic_DNA"/>
</dbReference>
<organism evidence="2 3">
    <name type="scientific">Capnocytophaga felis</name>
    <dbReference type="NCBI Taxonomy" id="2267611"/>
    <lineage>
        <taxon>Bacteria</taxon>
        <taxon>Pseudomonadati</taxon>
        <taxon>Bacteroidota</taxon>
        <taxon>Flavobacteriia</taxon>
        <taxon>Flavobacteriales</taxon>
        <taxon>Flavobacteriaceae</taxon>
        <taxon>Capnocytophaga</taxon>
    </lineage>
</organism>
<name>A0A5M4BAE8_9FLAO</name>
<dbReference type="SMART" id="SM00382">
    <property type="entry name" value="AAA"/>
    <property type="match status" value="1"/>
</dbReference>
<dbReference type="InterPro" id="IPR051055">
    <property type="entry name" value="PIF1_helicase"/>
</dbReference>
<dbReference type="InterPro" id="IPR027417">
    <property type="entry name" value="P-loop_NTPase"/>
</dbReference>
<dbReference type="InterPro" id="IPR010285">
    <property type="entry name" value="DNA_helicase_pif1-like_DEAD"/>
</dbReference>
<gene>
    <name evidence="2" type="ORF">RCZ01_15740</name>
</gene>
<keyword evidence="2" id="KW-0378">Hydrolase</keyword>
<proteinExistence type="predicted"/>
<dbReference type="Proteomes" id="UP000398217">
    <property type="component" value="Unassembled WGS sequence"/>
</dbReference>
<dbReference type="GO" id="GO:0000723">
    <property type="term" value="P:telomere maintenance"/>
    <property type="evidence" value="ECO:0007669"/>
    <property type="project" value="InterPro"/>
</dbReference>
<dbReference type="Pfam" id="PF14493">
    <property type="entry name" value="HTH_40"/>
    <property type="match status" value="1"/>
</dbReference>
<dbReference type="PANTHER" id="PTHR47642:SF5">
    <property type="entry name" value="ATP-DEPENDENT DNA HELICASE"/>
    <property type="match status" value="1"/>
</dbReference>
<dbReference type="GO" id="GO:0006281">
    <property type="term" value="P:DNA repair"/>
    <property type="evidence" value="ECO:0007669"/>
    <property type="project" value="InterPro"/>
</dbReference>
<dbReference type="RefSeq" id="WP_155284911.1">
    <property type="nucleotide sequence ID" value="NZ_BLBC01000009.1"/>
</dbReference>
<dbReference type="GO" id="GO:0003678">
    <property type="term" value="F:DNA helicase activity"/>
    <property type="evidence" value="ECO:0007669"/>
    <property type="project" value="InterPro"/>
</dbReference>
<keyword evidence="3" id="KW-1185">Reference proteome</keyword>
<dbReference type="Pfam" id="PF05970">
    <property type="entry name" value="PIF1"/>
    <property type="match status" value="2"/>
</dbReference>
<protein>
    <submittedName>
        <fullName evidence="2">Helicase</fullName>
    </submittedName>
</protein>
<keyword evidence="2" id="KW-0547">Nucleotide-binding</keyword>
<dbReference type="AlphaFoldDB" id="A0A5M4BAE8"/>